<dbReference type="PROSITE" id="PS50262">
    <property type="entry name" value="G_PROTEIN_RECEP_F1_2"/>
    <property type="match status" value="1"/>
</dbReference>
<comment type="caution">
    <text evidence="12">The sequence shown here is derived from an EMBL/GenBank/DDBJ whole genome shotgun (WGS) entry which is preliminary data.</text>
</comment>
<sequence length="819" mass="90918">MDFYNDSSSVIISVTNATGYNTAVRITLASLTLLLLITSAIANLLIIIAFLRFRKLRTNFNFYLLNVSISDILLAIFSMSNFAIFMLYGEYPFGYGGCTFWLYCDWLFSAATENTMMLISLDRVFSVYWPIHYRNWQTTKYSLTVLAVMWVWLNANVVPCLVLGRLAIDVTDSNTMCLIDYTEHRDLITTSVILLFWLPEAVTVISYVFIAVKMRQKFDASSSLTKQSSRNMKNGVGNYEEGLELARPLAVEADREPSPDEASLTASLRRVDGVNGNGKSDDRDRRKSREQRERKTFQLLSYLVIAVLICCVPADVYHFIAATRPQWATYGFYQLSSFFTFLHCILNPILYHAGLEDMKKAIHRLFANRWRTRASANASPHHTHGLSLFSFVELSKSSVLTSATLTLGEVAPSTATVNMMPYNYTFSSGPYPSYIRGTLALAVNPQGYVTVKGTLTGAPSDAPVQNLSYYNIKPSSQPNACTRVVDGTRNHLVYMRSDRSGTMNVDIVTTLRQIPINRMMVVGYSMACGEIIASSSMTATSAAPMGRPSTQLPSAVPKPTLPPALSAKSQKQLVLDLQKSFETHVAGPSDAINPVKYVQHNLGVGDGLAAFLPQVTGPVEVGSRVTVHRIFQDGNYVFAHTDYFFGGESSAAFDIYRFEDGLMAEHWDNVQTNPGPNQSGHTMLDGPTQAEDLSQTAVNKILVRSFMNEVLIRGCLENITDYFDGIKLLQHSPGQKDGLLSFYTSLSLAAMNNGPKYSRIALLLGEGSFVLAVSEGTKGGKPAAFYDLYRIKDGKIAEHWDVMETIPPRDEWKNSNGKF</sequence>
<feature type="compositionally biased region" description="Basic and acidic residues" evidence="9">
    <location>
        <begin position="279"/>
        <end position="290"/>
    </location>
</feature>
<feature type="transmembrane region" description="Helical" evidence="10">
    <location>
        <begin position="299"/>
        <end position="320"/>
    </location>
</feature>
<dbReference type="Gene3D" id="3.10.450.50">
    <property type="match status" value="2"/>
</dbReference>
<evidence type="ECO:0000256" key="2">
    <source>
        <dbReference type="ARBA" id="ARBA00022475"/>
    </source>
</evidence>
<evidence type="ECO:0000256" key="10">
    <source>
        <dbReference type="SAM" id="Phobius"/>
    </source>
</evidence>
<accession>A0A1W0WH47</accession>
<dbReference type="Proteomes" id="UP000192578">
    <property type="component" value="Unassembled WGS sequence"/>
</dbReference>
<evidence type="ECO:0000256" key="4">
    <source>
        <dbReference type="ARBA" id="ARBA00022989"/>
    </source>
</evidence>
<keyword evidence="5" id="KW-0297">G-protein coupled receptor</keyword>
<dbReference type="OrthoDB" id="10069763at2759"/>
<keyword evidence="2" id="KW-1003">Cell membrane</keyword>
<dbReference type="InterPro" id="IPR000276">
    <property type="entry name" value="GPCR_Rhodpsn"/>
</dbReference>
<evidence type="ECO:0000256" key="6">
    <source>
        <dbReference type="ARBA" id="ARBA00023136"/>
    </source>
</evidence>
<feature type="transmembrane region" description="Helical" evidence="10">
    <location>
        <begin position="332"/>
        <end position="351"/>
    </location>
</feature>
<evidence type="ECO:0000256" key="5">
    <source>
        <dbReference type="ARBA" id="ARBA00023040"/>
    </source>
</evidence>
<evidence type="ECO:0000256" key="9">
    <source>
        <dbReference type="SAM" id="MobiDB-lite"/>
    </source>
</evidence>
<reference evidence="13" key="1">
    <citation type="submission" date="2017-01" db="EMBL/GenBank/DDBJ databases">
        <title>Comparative genomics of anhydrobiosis in the tardigrade Hypsibius dujardini.</title>
        <authorList>
            <person name="Yoshida Y."/>
            <person name="Koutsovoulos G."/>
            <person name="Laetsch D."/>
            <person name="Stevens L."/>
            <person name="Kumar S."/>
            <person name="Horikawa D."/>
            <person name="Ishino K."/>
            <person name="Komine S."/>
            <person name="Tomita M."/>
            <person name="Blaxter M."/>
            <person name="Arakawa K."/>
        </authorList>
    </citation>
    <scope>NUCLEOTIDE SEQUENCE [LARGE SCALE GENOMIC DNA]</scope>
    <source>
        <strain evidence="13">Z151</strain>
    </source>
</reference>
<keyword evidence="4 10" id="KW-1133">Transmembrane helix</keyword>
<dbReference type="SUPFAM" id="SSF54427">
    <property type="entry name" value="NTF2-like"/>
    <property type="match status" value="2"/>
</dbReference>
<feature type="transmembrane region" description="Helical" evidence="10">
    <location>
        <begin position="26"/>
        <end position="51"/>
    </location>
</feature>
<comment type="subcellular location">
    <subcellularLocation>
        <location evidence="1">Cell membrane</location>
        <topology evidence="1">Multi-pass membrane protein</topology>
    </subcellularLocation>
</comment>
<dbReference type="InterPro" id="IPR032710">
    <property type="entry name" value="NTF2-like_dom_sf"/>
</dbReference>
<keyword evidence="7" id="KW-0675">Receptor</keyword>
<feature type="transmembrane region" description="Helical" evidence="10">
    <location>
        <begin position="188"/>
        <end position="212"/>
    </location>
</feature>
<dbReference type="Gene3D" id="1.20.1070.10">
    <property type="entry name" value="Rhodopsin 7-helix transmembrane proteins"/>
    <property type="match status" value="1"/>
</dbReference>
<evidence type="ECO:0000259" key="11">
    <source>
        <dbReference type="PROSITE" id="PS50262"/>
    </source>
</evidence>
<keyword evidence="8" id="KW-0807">Transducer</keyword>
<dbReference type="PANTHER" id="PTHR24248">
    <property type="entry name" value="ADRENERGIC RECEPTOR-RELATED G-PROTEIN COUPLED RECEPTOR"/>
    <property type="match status" value="1"/>
</dbReference>
<dbReference type="PRINTS" id="PR00237">
    <property type="entry name" value="GPCRRHODOPSN"/>
</dbReference>
<feature type="transmembrane region" description="Helical" evidence="10">
    <location>
        <begin position="100"/>
        <end position="121"/>
    </location>
</feature>
<evidence type="ECO:0000313" key="13">
    <source>
        <dbReference type="Proteomes" id="UP000192578"/>
    </source>
</evidence>
<dbReference type="GO" id="GO:0004930">
    <property type="term" value="F:G protein-coupled receptor activity"/>
    <property type="evidence" value="ECO:0007669"/>
    <property type="project" value="UniProtKB-KW"/>
</dbReference>
<dbReference type="SMART" id="SM01381">
    <property type="entry name" value="7TM_GPCR_Srsx"/>
    <property type="match status" value="1"/>
</dbReference>
<evidence type="ECO:0000313" key="12">
    <source>
        <dbReference type="EMBL" id="OQV14528.1"/>
    </source>
</evidence>
<dbReference type="InterPro" id="IPR017452">
    <property type="entry name" value="GPCR_Rhodpsn_7TM"/>
</dbReference>
<dbReference type="AlphaFoldDB" id="A0A1W0WH47"/>
<evidence type="ECO:0000256" key="7">
    <source>
        <dbReference type="ARBA" id="ARBA00023170"/>
    </source>
</evidence>
<feature type="domain" description="G-protein coupled receptors family 1 profile" evidence="11">
    <location>
        <begin position="42"/>
        <end position="351"/>
    </location>
</feature>
<evidence type="ECO:0000256" key="8">
    <source>
        <dbReference type="ARBA" id="ARBA00023224"/>
    </source>
</evidence>
<organism evidence="12 13">
    <name type="scientific">Hypsibius exemplaris</name>
    <name type="common">Freshwater tardigrade</name>
    <dbReference type="NCBI Taxonomy" id="2072580"/>
    <lineage>
        <taxon>Eukaryota</taxon>
        <taxon>Metazoa</taxon>
        <taxon>Ecdysozoa</taxon>
        <taxon>Tardigrada</taxon>
        <taxon>Eutardigrada</taxon>
        <taxon>Parachela</taxon>
        <taxon>Hypsibioidea</taxon>
        <taxon>Hypsibiidae</taxon>
        <taxon>Hypsibius</taxon>
    </lineage>
</organism>
<dbReference type="CDD" id="cd00637">
    <property type="entry name" value="7tm_classA_rhodopsin-like"/>
    <property type="match status" value="1"/>
</dbReference>
<feature type="transmembrane region" description="Helical" evidence="10">
    <location>
        <begin position="141"/>
        <end position="168"/>
    </location>
</feature>
<keyword evidence="6 10" id="KW-0472">Membrane</keyword>
<name>A0A1W0WH47_HYPEX</name>
<proteinExistence type="predicted"/>
<evidence type="ECO:0000256" key="1">
    <source>
        <dbReference type="ARBA" id="ARBA00004651"/>
    </source>
</evidence>
<evidence type="ECO:0000256" key="3">
    <source>
        <dbReference type="ARBA" id="ARBA00022692"/>
    </source>
</evidence>
<gene>
    <name evidence="12" type="ORF">BV898_11249</name>
</gene>
<feature type="transmembrane region" description="Helical" evidence="10">
    <location>
        <begin position="63"/>
        <end position="88"/>
    </location>
</feature>
<keyword evidence="13" id="KW-1185">Reference proteome</keyword>
<dbReference type="Pfam" id="PF00001">
    <property type="entry name" value="7tm_1"/>
    <property type="match status" value="1"/>
</dbReference>
<dbReference type="SUPFAM" id="SSF81321">
    <property type="entry name" value="Family A G protein-coupled receptor-like"/>
    <property type="match status" value="1"/>
</dbReference>
<protein>
    <recommendedName>
        <fullName evidence="11">G-protein coupled receptors family 1 profile domain-containing protein</fullName>
    </recommendedName>
</protein>
<dbReference type="EMBL" id="MTYJ01000103">
    <property type="protein sequence ID" value="OQV14528.1"/>
    <property type="molecule type" value="Genomic_DNA"/>
</dbReference>
<keyword evidence="3 10" id="KW-0812">Transmembrane</keyword>
<feature type="region of interest" description="Disordered" evidence="9">
    <location>
        <begin position="271"/>
        <end position="290"/>
    </location>
</feature>
<dbReference type="GO" id="GO:0005886">
    <property type="term" value="C:plasma membrane"/>
    <property type="evidence" value="ECO:0007669"/>
    <property type="project" value="UniProtKB-SubCell"/>
</dbReference>